<dbReference type="PROSITE" id="PS50096">
    <property type="entry name" value="IQ"/>
    <property type="match status" value="2"/>
</dbReference>
<name>A0A9W7WXP6_TRIRA</name>
<feature type="region of interest" description="Disordered" evidence="3">
    <location>
        <begin position="420"/>
        <end position="439"/>
    </location>
</feature>
<dbReference type="AlphaFoldDB" id="A0A9W7WXP6"/>
<feature type="compositionally biased region" description="Polar residues" evidence="3">
    <location>
        <begin position="678"/>
        <end position="689"/>
    </location>
</feature>
<protein>
    <submittedName>
        <fullName evidence="4">IQ domain-containing protein E</fullName>
    </submittedName>
</protein>
<keyword evidence="2" id="KW-0175">Coiled coil</keyword>
<comment type="caution">
    <text evidence="4">The sequence shown here is derived from an EMBL/GenBank/DDBJ whole genome shotgun (WGS) entry which is preliminary data.</text>
</comment>
<feature type="region of interest" description="Disordered" evidence="3">
    <location>
        <begin position="364"/>
        <end position="402"/>
    </location>
</feature>
<dbReference type="Proteomes" id="UP001059041">
    <property type="component" value="Linkage Group LG4"/>
</dbReference>
<keyword evidence="1" id="KW-0677">Repeat</keyword>
<dbReference type="PANTHER" id="PTHR22590:SF3">
    <property type="entry name" value="IQ DOMAIN-CONTAINING PROTEIN E"/>
    <property type="match status" value="1"/>
</dbReference>
<reference evidence="4" key="1">
    <citation type="submission" date="2021-02" db="EMBL/GenBank/DDBJ databases">
        <title>Comparative genomics reveals that relaxation of natural selection precedes convergent phenotypic evolution of cavefish.</title>
        <authorList>
            <person name="Peng Z."/>
        </authorList>
    </citation>
    <scope>NUCLEOTIDE SEQUENCE</scope>
    <source>
        <tissue evidence="4">Muscle</tissue>
    </source>
</reference>
<dbReference type="OrthoDB" id="2136082at2759"/>
<organism evidence="4 5">
    <name type="scientific">Triplophysa rosa</name>
    <name type="common">Cave loach</name>
    <dbReference type="NCBI Taxonomy" id="992332"/>
    <lineage>
        <taxon>Eukaryota</taxon>
        <taxon>Metazoa</taxon>
        <taxon>Chordata</taxon>
        <taxon>Craniata</taxon>
        <taxon>Vertebrata</taxon>
        <taxon>Euteleostomi</taxon>
        <taxon>Actinopterygii</taxon>
        <taxon>Neopterygii</taxon>
        <taxon>Teleostei</taxon>
        <taxon>Ostariophysi</taxon>
        <taxon>Cypriniformes</taxon>
        <taxon>Nemacheilidae</taxon>
        <taxon>Triplophysa</taxon>
    </lineage>
</organism>
<feature type="compositionally biased region" description="Low complexity" evidence="3">
    <location>
        <begin position="497"/>
        <end position="513"/>
    </location>
</feature>
<accession>A0A9W7WXP6</accession>
<evidence type="ECO:0000313" key="5">
    <source>
        <dbReference type="Proteomes" id="UP001059041"/>
    </source>
</evidence>
<proteinExistence type="predicted"/>
<feature type="coiled-coil region" evidence="2">
    <location>
        <begin position="151"/>
        <end position="192"/>
    </location>
</feature>
<feature type="region of interest" description="Disordered" evidence="3">
    <location>
        <begin position="608"/>
        <end position="638"/>
    </location>
</feature>
<evidence type="ECO:0000313" key="4">
    <source>
        <dbReference type="EMBL" id="KAI7810587.1"/>
    </source>
</evidence>
<feature type="region of interest" description="Disordered" evidence="3">
    <location>
        <begin position="671"/>
        <end position="721"/>
    </location>
</feature>
<keyword evidence="5" id="KW-1185">Reference proteome</keyword>
<dbReference type="Gene3D" id="1.20.5.190">
    <property type="match status" value="1"/>
</dbReference>
<feature type="compositionally biased region" description="Low complexity" evidence="3">
    <location>
        <begin position="629"/>
        <end position="638"/>
    </location>
</feature>
<dbReference type="InterPro" id="IPR052318">
    <property type="entry name" value="CellDiv_DevSignal_Domain"/>
</dbReference>
<evidence type="ECO:0000256" key="2">
    <source>
        <dbReference type="SAM" id="Coils"/>
    </source>
</evidence>
<feature type="region of interest" description="Disordered" evidence="3">
    <location>
        <begin position="489"/>
        <end position="513"/>
    </location>
</feature>
<feature type="region of interest" description="Disordered" evidence="3">
    <location>
        <begin position="15"/>
        <end position="90"/>
    </location>
</feature>
<evidence type="ECO:0000256" key="3">
    <source>
        <dbReference type="SAM" id="MobiDB-lite"/>
    </source>
</evidence>
<feature type="compositionally biased region" description="Polar residues" evidence="3">
    <location>
        <begin position="381"/>
        <end position="397"/>
    </location>
</feature>
<dbReference type="PANTHER" id="PTHR22590">
    <property type="entry name" value="MYOSIN MOTOR DOMAIN-CONTAINING PROTEIN"/>
    <property type="match status" value="1"/>
</dbReference>
<sequence length="721" mass="82428">MSVVAGEIVTEEEVDDLVEDSQCSSYVSDTEKKSRRKKKVSGRPPPSPKSPYLNSTNLHPKRNPAASWKTVKKPQLLNPETSPTGTPRDVWLHLQNDAHGTWSKSPKAVDHSITQPSTPEYLKEALGMKKPKYSRSASNGYVPGTPDYKEKEDMYDEIIDLKKTIQAQKAESDKIKAKLRRLEEDNAKKDRQIEQLLDPAKDPEYARGLVDKKTDHRSIINGLKHRVLRLEQQCREKENALSQLQSDLKTTNMQEMKITVETYYEEVHRLRALFELSEKSNKAESKNSRQQNKTLSATVLKLTKAVKQLEDENQELKQEMTREEISMMDTPVCRAKGYMDWSKQRLVRRILDVEKRVEQMKNLQVSKVSDSQKSPEEVTDSESANQSESVKTETQPSEIPETHACLRETVKKLQEENKELQDKLTQRDQEKKQMSVEKDERMKEMVLKEQIKDHEQLMQTHRQEMGTLIIEINCLKEKLETERKIRYAKDQSQVPDSSLSLTLTEPLSSSSVPERNVEQMAKNKAANIIRTHWRSHRERDLVLLQSSLRGHLTRQRQLKKQTTADLRPTPVAMSHSGINTEAAGCVQEKEVTLLQSVFRAHIKRSTLRMERPSTETESLSSAHRKKQHLSAPPLLSISSSDAAFRNKMQTSGGAQNGEKIIEDLNPASIASDERKILQQPSATEIPQTVDSDDSDDIIMSPSRPLRKRESLFSPHNSKDLI</sequence>
<gene>
    <name evidence="4" type="ORF">IRJ41_003934</name>
</gene>
<dbReference type="EMBL" id="JAFHDT010000004">
    <property type="protein sequence ID" value="KAI7810587.1"/>
    <property type="molecule type" value="Genomic_DNA"/>
</dbReference>
<feature type="coiled-coil region" evidence="2">
    <location>
        <begin position="220"/>
        <end position="363"/>
    </location>
</feature>
<evidence type="ECO:0000256" key="1">
    <source>
        <dbReference type="ARBA" id="ARBA00022737"/>
    </source>
</evidence>